<reference evidence="2" key="2">
    <citation type="submission" date="2021-09" db="EMBL/GenBank/DDBJ databases">
        <authorList>
            <person name="Jia N."/>
            <person name="Wang J."/>
            <person name="Shi W."/>
            <person name="Du L."/>
            <person name="Sun Y."/>
            <person name="Zhan W."/>
            <person name="Jiang J."/>
            <person name="Wang Q."/>
            <person name="Zhang B."/>
            <person name="Ji P."/>
            <person name="Sakyi L.B."/>
            <person name="Cui X."/>
            <person name="Yuan T."/>
            <person name="Jiang B."/>
            <person name="Yang W."/>
            <person name="Lam T.T.-Y."/>
            <person name="Chang Q."/>
            <person name="Ding S."/>
            <person name="Wang X."/>
            <person name="Zhu J."/>
            <person name="Ruan X."/>
            <person name="Zhao L."/>
            <person name="Wei J."/>
            <person name="Que T."/>
            <person name="Du C."/>
            <person name="Cheng J."/>
            <person name="Dai P."/>
            <person name="Han X."/>
            <person name="Huang E."/>
            <person name="Gao Y."/>
            <person name="Liu J."/>
            <person name="Shao H."/>
            <person name="Ye R."/>
            <person name="Li L."/>
            <person name="Wei W."/>
            <person name="Wang X."/>
            <person name="Wang C."/>
            <person name="Huo Q."/>
            <person name="Li W."/>
            <person name="Guo W."/>
            <person name="Chen H."/>
            <person name="Chen S."/>
            <person name="Zhou L."/>
            <person name="Zhou L."/>
            <person name="Ni X."/>
            <person name="Tian J."/>
            <person name="Zhou Y."/>
            <person name="Sheng Y."/>
            <person name="Liu T."/>
            <person name="Pan Y."/>
            <person name="Xia L."/>
            <person name="Li J."/>
            <person name="Zhao F."/>
            <person name="Cao W."/>
        </authorList>
    </citation>
    <scope>NUCLEOTIDE SEQUENCE</scope>
    <source>
        <strain evidence="2">Rmic-2018</strain>
        <tissue evidence="2">Larvae</tissue>
    </source>
</reference>
<organism evidence="2 3">
    <name type="scientific">Rhipicephalus microplus</name>
    <name type="common">Cattle tick</name>
    <name type="synonym">Boophilus microplus</name>
    <dbReference type="NCBI Taxonomy" id="6941"/>
    <lineage>
        <taxon>Eukaryota</taxon>
        <taxon>Metazoa</taxon>
        <taxon>Ecdysozoa</taxon>
        <taxon>Arthropoda</taxon>
        <taxon>Chelicerata</taxon>
        <taxon>Arachnida</taxon>
        <taxon>Acari</taxon>
        <taxon>Parasitiformes</taxon>
        <taxon>Ixodida</taxon>
        <taxon>Ixodoidea</taxon>
        <taxon>Ixodidae</taxon>
        <taxon>Rhipicephalinae</taxon>
        <taxon>Rhipicephalus</taxon>
        <taxon>Boophilus</taxon>
    </lineage>
</organism>
<dbReference type="AlphaFoldDB" id="A0A9J6DDD8"/>
<dbReference type="Gene3D" id="1.10.150.320">
    <property type="entry name" value="Photosystem II 12 kDa extrinsic protein"/>
    <property type="match status" value="1"/>
</dbReference>
<accession>A0A9J6DDD8</accession>
<dbReference type="InterPro" id="IPR010994">
    <property type="entry name" value="RuvA_2-like"/>
</dbReference>
<proteinExistence type="predicted"/>
<keyword evidence="3" id="KW-1185">Reference proteome</keyword>
<dbReference type="VEuPathDB" id="VectorBase:LOC119176655"/>
<dbReference type="InterPro" id="IPR051675">
    <property type="entry name" value="Endo/Exo/Phosphatase_dom_1"/>
</dbReference>
<evidence type="ECO:0000313" key="3">
    <source>
        <dbReference type="Proteomes" id="UP000821866"/>
    </source>
</evidence>
<evidence type="ECO:0000313" key="2">
    <source>
        <dbReference type="EMBL" id="KAH8019953.1"/>
    </source>
</evidence>
<protein>
    <recommendedName>
        <fullName evidence="4">Endonuclease/exonuclease/phosphatase family domain-containing protein 1</fullName>
    </recommendedName>
</protein>
<dbReference type="GO" id="GO:0005886">
    <property type="term" value="C:plasma membrane"/>
    <property type="evidence" value="ECO:0007669"/>
    <property type="project" value="TreeGrafter"/>
</dbReference>
<name>A0A9J6DDD8_RHIMP</name>
<dbReference type="EMBL" id="JABSTU010000010">
    <property type="protein sequence ID" value="KAH8019953.1"/>
    <property type="molecule type" value="Genomic_DNA"/>
</dbReference>
<dbReference type="PANTHER" id="PTHR21180:SF32">
    <property type="entry name" value="ENDONUCLEASE_EXONUCLEASE_PHOSPHATASE FAMILY DOMAIN-CONTAINING PROTEIN 1"/>
    <property type="match status" value="1"/>
</dbReference>
<evidence type="ECO:0000256" key="1">
    <source>
        <dbReference type="SAM" id="MobiDB-lite"/>
    </source>
</evidence>
<sequence length="297" mass="32539">MTSTPALTVGAISPEQTVLTPQIQQFIREEVARQLSLAPLLPSNTHGLTSSLRQTIEEQVCEALPPTYQPPPVSAPLTYADVARRQPGCGRRNTDGGSIMGQAHPTGHTRRRRLSSLCRPFTPHSRNLSATFHVLDTELRWELLNINTATEEELMTLPGVTRCIARNIVDYRQAIGGFKKVEDLALVSGVGASRLQVFRSEITVRRGPPASSRSPRVGVLQRSPLRDMELYQLVAPLSQRPLAARIETGPVGAFWVALWNLAGLTCDKASNLGVLEVVCRTALENGLVGIPLKLWFL</sequence>
<evidence type="ECO:0008006" key="4">
    <source>
        <dbReference type="Google" id="ProtNLM"/>
    </source>
</evidence>
<feature type="region of interest" description="Disordered" evidence="1">
    <location>
        <begin position="86"/>
        <end position="111"/>
    </location>
</feature>
<gene>
    <name evidence="2" type="ORF">HPB51_023618</name>
</gene>
<comment type="caution">
    <text evidence="2">The sequence shown here is derived from an EMBL/GenBank/DDBJ whole genome shotgun (WGS) entry which is preliminary data.</text>
</comment>
<dbReference type="PANTHER" id="PTHR21180">
    <property type="entry name" value="ENDONUCLEASE/EXONUCLEASE/PHOSPHATASE FAMILY DOMAIN-CONTAINING PROTEIN 1"/>
    <property type="match status" value="1"/>
</dbReference>
<dbReference type="Proteomes" id="UP000821866">
    <property type="component" value="Chromosome 8"/>
</dbReference>
<dbReference type="SUPFAM" id="SSF47781">
    <property type="entry name" value="RuvA domain 2-like"/>
    <property type="match status" value="1"/>
</dbReference>
<dbReference type="Pfam" id="PF12836">
    <property type="entry name" value="HHH_3"/>
    <property type="match status" value="1"/>
</dbReference>
<reference evidence="2" key="1">
    <citation type="journal article" date="2020" name="Cell">
        <title>Large-Scale Comparative Analyses of Tick Genomes Elucidate Their Genetic Diversity and Vector Capacities.</title>
        <authorList>
            <consortium name="Tick Genome and Microbiome Consortium (TIGMIC)"/>
            <person name="Jia N."/>
            <person name="Wang J."/>
            <person name="Shi W."/>
            <person name="Du L."/>
            <person name="Sun Y."/>
            <person name="Zhan W."/>
            <person name="Jiang J.F."/>
            <person name="Wang Q."/>
            <person name="Zhang B."/>
            <person name="Ji P."/>
            <person name="Bell-Sakyi L."/>
            <person name="Cui X.M."/>
            <person name="Yuan T.T."/>
            <person name="Jiang B.G."/>
            <person name="Yang W.F."/>
            <person name="Lam T.T."/>
            <person name="Chang Q.C."/>
            <person name="Ding S.J."/>
            <person name="Wang X.J."/>
            <person name="Zhu J.G."/>
            <person name="Ruan X.D."/>
            <person name="Zhao L."/>
            <person name="Wei J.T."/>
            <person name="Ye R.Z."/>
            <person name="Que T.C."/>
            <person name="Du C.H."/>
            <person name="Zhou Y.H."/>
            <person name="Cheng J.X."/>
            <person name="Dai P.F."/>
            <person name="Guo W.B."/>
            <person name="Han X.H."/>
            <person name="Huang E.J."/>
            <person name="Li L.F."/>
            <person name="Wei W."/>
            <person name="Gao Y.C."/>
            <person name="Liu J.Z."/>
            <person name="Shao H.Z."/>
            <person name="Wang X."/>
            <person name="Wang C.C."/>
            <person name="Yang T.C."/>
            <person name="Huo Q.B."/>
            <person name="Li W."/>
            <person name="Chen H.Y."/>
            <person name="Chen S.E."/>
            <person name="Zhou L.G."/>
            <person name="Ni X.B."/>
            <person name="Tian J.H."/>
            <person name="Sheng Y."/>
            <person name="Liu T."/>
            <person name="Pan Y.S."/>
            <person name="Xia L.Y."/>
            <person name="Li J."/>
            <person name="Zhao F."/>
            <person name="Cao W.C."/>
        </authorList>
    </citation>
    <scope>NUCLEOTIDE SEQUENCE</scope>
    <source>
        <strain evidence="2">Rmic-2018</strain>
    </source>
</reference>